<evidence type="ECO:0000259" key="1">
    <source>
        <dbReference type="Pfam" id="PF00754"/>
    </source>
</evidence>
<evidence type="ECO:0008006" key="5">
    <source>
        <dbReference type="Google" id="ProtNLM"/>
    </source>
</evidence>
<gene>
    <name evidence="3" type="ORF">M9Y10_045884</name>
</gene>
<keyword evidence="4" id="KW-1185">Reference proteome</keyword>
<dbReference type="SUPFAM" id="SSF49785">
    <property type="entry name" value="Galactose-binding domain-like"/>
    <property type="match status" value="1"/>
</dbReference>
<protein>
    <recommendedName>
        <fullName evidence="5">F5/8 type C domain-containing protein</fullName>
    </recommendedName>
</protein>
<organism evidence="3 4">
    <name type="scientific">Tritrichomonas musculus</name>
    <dbReference type="NCBI Taxonomy" id="1915356"/>
    <lineage>
        <taxon>Eukaryota</taxon>
        <taxon>Metamonada</taxon>
        <taxon>Parabasalia</taxon>
        <taxon>Tritrichomonadida</taxon>
        <taxon>Tritrichomonadidae</taxon>
        <taxon>Tritrichomonas</taxon>
    </lineage>
</organism>
<evidence type="ECO:0000313" key="3">
    <source>
        <dbReference type="EMBL" id="KAK8883233.1"/>
    </source>
</evidence>
<feature type="domain" description="F5/8 type C" evidence="1">
    <location>
        <begin position="319"/>
        <end position="448"/>
    </location>
</feature>
<dbReference type="EMBL" id="JAPFFF010000009">
    <property type="protein sequence ID" value="KAK8883233.1"/>
    <property type="molecule type" value="Genomic_DNA"/>
</dbReference>
<feature type="domain" description="BACK" evidence="2">
    <location>
        <begin position="169"/>
        <end position="247"/>
    </location>
</feature>
<dbReference type="InterPro" id="IPR000421">
    <property type="entry name" value="FA58C"/>
</dbReference>
<comment type="caution">
    <text evidence="3">The sequence shown here is derived from an EMBL/GenBank/DDBJ whole genome shotgun (WGS) entry which is preliminary data.</text>
</comment>
<sequence length="462" mass="54686">MNFSLSYDNIKEIPFNKYEKNFTFIVNGKRYDTSRYIADLLSPIIRRSHYTDESLDSFNIEYYKEDMMNNDSSSNEEDYFNEFLSLTEFNKKTINETELKHYIEYFIQLGNIKEFLRLQPEKTSLTEINPGNVIDRLSNLIQIIKTMNTNMKTETDTEVDEIYCNFNIKEMIKFASSHFSDICKDQIKSLPIEMIREILNEETLEIEDEDSLLNFILELYLEEDKYSNLFEYVKFSNLSKESLNKFIENFSIDDINQVIWESIFESHFGLNEKEYSGNKRYKTSMKTFEHDSNKEFDGIMRHLSESTKGNIHDNGTIEITTNSLCSNSHHPKNVVDYSNENYYDSNPGVQNGEVCFDFKNKLIQLTEYSIKTSNGGQDGYHLRNWVVEASNDKKKWEIVDQHENDSSLRGSDRIVTFKTKVKETNSFYRYIRIRQTGKSWNNNYAFVMYYVEFYGKLKESSK</sequence>
<proteinExistence type="predicted"/>
<dbReference type="Proteomes" id="UP001470230">
    <property type="component" value="Unassembled WGS sequence"/>
</dbReference>
<dbReference type="Gene3D" id="2.60.120.260">
    <property type="entry name" value="Galactose-binding domain-like"/>
    <property type="match status" value="1"/>
</dbReference>
<evidence type="ECO:0000313" key="4">
    <source>
        <dbReference type="Proteomes" id="UP001470230"/>
    </source>
</evidence>
<dbReference type="Pfam" id="PF07707">
    <property type="entry name" value="BACK"/>
    <property type="match status" value="1"/>
</dbReference>
<dbReference type="InterPro" id="IPR008979">
    <property type="entry name" value="Galactose-bd-like_sf"/>
</dbReference>
<name>A0ABR2JXK9_9EUKA</name>
<evidence type="ECO:0000259" key="2">
    <source>
        <dbReference type="Pfam" id="PF07707"/>
    </source>
</evidence>
<dbReference type="InterPro" id="IPR011705">
    <property type="entry name" value="BACK"/>
</dbReference>
<reference evidence="3 4" key="1">
    <citation type="submission" date="2024-04" db="EMBL/GenBank/DDBJ databases">
        <title>Tritrichomonas musculus Genome.</title>
        <authorList>
            <person name="Alves-Ferreira E."/>
            <person name="Grigg M."/>
            <person name="Lorenzi H."/>
            <person name="Galac M."/>
        </authorList>
    </citation>
    <scope>NUCLEOTIDE SEQUENCE [LARGE SCALE GENOMIC DNA]</scope>
    <source>
        <strain evidence="3 4">EAF2021</strain>
    </source>
</reference>
<dbReference type="Pfam" id="PF00754">
    <property type="entry name" value="F5_F8_type_C"/>
    <property type="match status" value="1"/>
</dbReference>
<accession>A0ABR2JXK9</accession>